<dbReference type="Proteomes" id="UP001305647">
    <property type="component" value="Unassembled WGS sequence"/>
</dbReference>
<evidence type="ECO:0000256" key="2">
    <source>
        <dbReference type="RuleBase" id="RU003452"/>
    </source>
</evidence>
<dbReference type="PANTHER" id="PTHR11786">
    <property type="entry name" value="N-HYDROXYARYLAMINE O-ACETYLTRANSFERASE"/>
    <property type="match status" value="1"/>
</dbReference>
<dbReference type="PANTHER" id="PTHR11786:SF0">
    <property type="entry name" value="ARYLAMINE N-ACETYLTRANSFERASE 4-RELATED"/>
    <property type="match status" value="1"/>
</dbReference>
<gene>
    <name evidence="3" type="ORF">N658DRAFT_432968</name>
</gene>
<dbReference type="SUPFAM" id="SSF54001">
    <property type="entry name" value="Cysteine proteinases"/>
    <property type="match status" value="1"/>
</dbReference>
<evidence type="ECO:0000256" key="1">
    <source>
        <dbReference type="ARBA" id="ARBA00006547"/>
    </source>
</evidence>
<protein>
    <submittedName>
        <fullName evidence="3">Cysteine proteinase</fullName>
    </submittedName>
</protein>
<dbReference type="InterPro" id="IPR038765">
    <property type="entry name" value="Papain-like_cys_pep_sf"/>
</dbReference>
<keyword evidence="2" id="KW-0808">Transferase</keyword>
<accession>A0AAN6PU38</accession>
<keyword evidence="2" id="KW-0012">Acyltransferase</keyword>
<evidence type="ECO:0000313" key="4">
    <source>
        <dbReference type="Proteomes" id="UP001305647"/>
    </source>
</evidence>
<dbReference type="Gene3D" id="3.30.2140.20">
    <property type="match status" value="1"/>
</dbReference>
<dbReference type="InterPro" id="IPR053710">
    <property type="entry name" value="Arylamine_NAT_domain_sf"/>
</dbReference>
<keyword evidence="4" id="KW-1185">Reference proteome</keyword>
<comment type="similarity">
    <text evidence="1 2">Belongs to the arylamine N-acetyltransferase family.</text>
</comment>
<reference evidence="3" key="1">
    <citation type="journal article" date="2023" name="Mol. Phylogenet. Evol.">
        <title>Genome-scale phylogeny and comparative genomics of the fungal order Sordariales.</title>
        <authorList>
            <person name="Hensen N."/>
            <person name="Bonometti L."/>
            <person name="Westerberg I."/>
            <person name="Brannstrom I.O."/>
            <person name="Guillou S."/>
            <person name="Cros-Aarteil S."/>
            <person name="Calhoun S."/>
            <person name="Haridas S."/>
            <person name="Kuo A."/>
            <person name="Mondo S."/>
            <person name="Pangilinan J."/>
            <person name="Riley R."/>
            <person name="LaButti K."/>
            <person name="Andreopoulos B."/>
            <person name="Lipzen A."/>
            <person name="Chen C."/>
            <person name="Yan M."/>
            <person name="Daum C."/>
            <person name="Ng V."/>
            <person name="Clum A."/>
            <person name="Steindorff A."/>
            <person name="Ohm R.A."/>
            <person name="Martin F."/>
            <person name="Silar P."/>
            <person name="Natvig D.O."/>
            <person name="Lalanne C."/>
            <person name="Gautier V."/>
            <person name="Ament-Velasquez S.L."/>
            <person name="Kruys A."/>
            <person name="Hutchinson M.I."/>
            <person name="Powell A.J."/>
            <person name="Barry K."/>
            <person name="Miller A.N."/>
            <person name="Grigoriev I.V."/>
            <person name="Debuchy R."/>
            <person name="Gladieux P."/>
            <person name="Hiltunen Thoren M."/>
            <person name="Johannesson H."/>
        </authorList>
    </citation>
    <scope>NUCLEOTIDE SEQUENCE</scope>
    <source>
        <strain evidence="3">CBS 757.83</strain>
    </source>
</reference>
<dbReference type="GO" id="GO:0016407">
    <property type="term" value="F:acetyltransferase activity"/>
    <property type="evidence" value="ECO:0007669"/>
    <property type="project" value="InterPro"/>
</dbReference>
<dbReference type="EMBL" id="MU863664">
    <property type="protein sequence ID" value="KAK4097997.1"/>
    <property type="molecule type" value="Genomic_DNA"/>
</dbReference>
<comment type="caution">
    <text evidence="3">The sequence shown here is derived from an EMBL/GenBank/DDBJ whole genome shotgun (WGS) entry which is preliminary data.</text>
</comment>
<dbReference type="PRINTS" id="PR01543">
    <property type="entry name" value="ANATRNSFRASE"/>
</dbReference>
<proteinExistence type="inferred from homology"/>
<dbReference type="AlphaFoldDB" id="A0AAN6PU38"/>
<name>A0AAN6PU38_9PEZI</name>
<dbReference type="InterPro" id="IPR001447">
    <property type="entry name" value="Arylamine_N-AcTrfase"/>
</dbReference>
<reference evidence="3" key="2">
    <citation type="submission" date="2023-05" db="EMBL/GenBank/DDBJ databases">
        <authorList>
            <consortium name="Lawrence Berkeley National Laboratory"/>
            <person name="Steindorff A."/>
            <person name="Hensen N."/>
            <person name="Bonometti L."/>
            <person name="Westerberg I."/>
            <person name="Brannstrom I.O."/>
            <person name="Guillou S."/>
            <person name="Cros-Aarteil S."/>
            <person name="Calhoun S."/>
            <person name="Haridas S."/>
            <person name="Kuo A."/>
            <person name="Mondo S."/>
            <person name="Pangilinan J."/>
            <person name="Riley R."/>
            <person name="Labutti K."/>
            <person name="Andreopoulos B."/>
            <person name="Lipzen A."/>
            <person name="Chen C."/>
            <person name="Yanf M."/>
            <person name="Daum C."/>
            <person name="Ng V."/>
            <person name="Clum A."/>
            <person name="Ohm R."/>
            <person name="Martin F."/>
            <person name="Silar P."/>
            <person name="Natvig D."/>
            <person name="Lalanne C."/>
            <person name="Gautier V."/>
            <person name="Ament-Velasquez S.L."/>
            <person name="Kruys A."/>
            <person name="Hutchinson M.I."/>
            <person name="Powell A.J."/>
            <person name="Barry K."/>
            <person name="Miller A.N."/>
            <person name="Grigoriev I.V."/>
            <person name="Debuchy R."/>
            <person name="Gladieux P."/>
            <person name="Thoren M.H."/>
            <person name="Johannesson H."/>
        </authorList>
    </citation>
    <scope>NUCLEOTIDE SEQUENCE</scope>
    <source>
        <strain evidence="3">CBS 757.83</strain>
    </source>
</reference>
<organism evidence="3 4">
    <name type="scientific">Parathielavia hyrcaniae</name>
    <dbReference type="NCBI Taxonomy" id="113614"/>
    <lineage>
        <taxon>Eukaryota</taxon>
        <taxon>Fungi</taxon>
        <taxon>Dikarya</taxon>
        <taxon>Ascomycota</taxon>
        <taxon>Pezizomycotina</taxon>
        <taxon>Sordariomycetes</taxon>
        <taxon>Sordariomycetidae</taxon>
        <taxon>Sordariales</taxon>
        <taxon>Chaetomiaceae</taxon>
        <taxon>Parathielavia</taxon>
    </lineage>
</organism>
<sequence>MHAYSDEQVSRYLQYIVYQGDARQQASQDPIGCLTTLQRLHMARVPFESLSLHYSRHRLLSLDPQDLFAKIVGTGRGGYCMEVNAFFAAVLRGLGFTLYSAGGRVKIPTVGYTGWDHMVNLVTIQNQRYLVDVGFGSNGPPHPIPLQNGHEYTGISPARGRLQHRHLSDSHSDPHQRVWLLSTQDSPSAPWTERYHFVETEFLPGDFELMNLRTMTTPQSFFVQSVMCLRTILDDRTENVVGVLILHRDYVKRRVGAESEIVEQLESEAQRVGALEKYYDIVLSPEEQRGIWGLASELRPKAPHA</sequence>
<evidence type="ECO:0000313" key="3">
    <source>
        <dbReference type="EMBL" id="KAK4097997.1"/>
    </source>
</evidence>
<dbReference type="Pfam" id="PF00797">
    <property type="entry name" value="Acetyltransf_2"/>
    <property type="match status" value="1"/>
</dbReference>